<feature type="compositionally biased region" description="Low complexity" evidence="1">
    <location>
        <begin position="341"/>
        <end position="350"/>
    </location>
</feature>
<evidence type="ECO:0000259" key="2">
    <source>
        <dbReference type="Pfam" id="PF01636"/>
    </source>
</evidence>
<dbReference type="InterPro" id="IPR052077">
    <property type="entry name" value="CcrZ_PhaseVar_Mediator"/>
</dbReference>
<evidence type="ECO:0000313" key="3">
    <source>
        <dbReference type="EMBL" id="GHE31861.1"/>
    </source>
</evidence>
<evidence type="ECO:0000313" key="4">
    <source>
        <dbReference type="Proteomes" id="UP000603227"/>
    </source>
</evidence>
<dbReference type="InterPro" id="IPR011009">
    <property type="entry name" value="Kinase-like_dom_sf"/>
</dbReference>
<dbReference type="Pfam" id="PF01636">
    <property type="entry name" value="APH"/>
    <property type="match status" value="1"/>
</dbReference>
<dbReference type="Gene3D" id="3.90.1200.10">
    <property type="match status" value="1"/>
</dbReference>
<dbReference type="EMBL" id="BNAT01000017">
    <property type="protein sequence ID" value="GHE31861.1"/>
    <property type="molecule type" value="Genomic_DNA"/>
</dbReference>
<feature type="region of interest" description="Disordered" evidence="1">
    <location>
        <begin position="314"/>
        <end position="371"/>
    </location>
</feature>
<dbReference type="PANTHER" id="PTHR40086">
    <property type="entry name" value="PHOSPHOTRANSFERASE YTMP-RELATED"/>
    <property type="match status" value="1"/>
</dbReference>
<reference evidence="3" key="2">
    <citation type="submission" date="2020-09" db="EMBL/GenBank/DDBJ databases">
        <authorList>
            <person name="Sun Q."/>
            <person name="Zhou Y."/>
        </authorList>
    </citation>
    <scope>NUCLEOTIDE SEQUENCE</scope>
    <source>
        <strain evidence="3">CGMCC 4.7403</strain>
    </source>
</reference>
<sequence length="371" mass="41063">MVTGHHNNNRIGTLGQPLAFLLGAESGHVLAKFRMPFDAIEVVPRIWPRESEVVRAVREKLSEVPDCLADFGTWSVHSYVPGRALSDVVPEGRIGGSRLAALARAFAALPDVPLSSLPKLPPHWPEDGDSLGFLGWLARFTEERVHQVNRARFGELFHAVGIPHNAMERFLSFVPGLTGRPFSLLHTDVHRANVVASWGPDGERLFLIDWELAMYGDPLHDLATHLVRMGYDKTEHELMVDMWVAEMRRAGHAAATADMGRDLPHYLGFEYAQSVYPDVIRAAVGLPARPTGRDFNQAADRVCRAMSRAREPLNLVDRPPLDRPTAEEALRQWHRKDRAAAAEAAESATEGPGESDSPETAGRAECLERHG</sequence>
<dbReference type="AlphaFoldDB" id="A0A918Z1D3"/>
<feature type="compositionally biased region" description="Basic and acidic residues" evidence="1">
    <location>
        <begin position="319"/>
        <end position="331"/>
    </location>
</feature>
<dbReference type="SUPFAM" id="SSF56112">
    <property type="entry name" value="Protein kinase-like (PK-like)"/>
    <property type="match status" value="1"/>
</dbReference>
<name>A0A918Z1D3_9ACTN</name>
<gene>
    <name evidence="3" type="ORF">GCM10017771_48380</name>
</gene>
<reference evidence="3" key="1">
    <citation type="journal article" date="2014" name="Int. J. Syst. Evol. Microbiol.">
        <title>Complete genome sequence of Corynebacterium casei LMG S-19264T (=DSM 44701T), isolated from a smear-ripened cheese.</title>
        <authorList>
            <consortium name="US DOE Joint Genome Institute (JGI-PGF)"/>
            <person name="Walter F."/>
            <person name="Albersmeier A."/>
            <person name="Kalinowski J."/>
            <person name="Ruckert C."/>
        </authorList>
    </citation>
    <scope>NUCLEOTIDE SEQUENCE</scope>
    <source>
        <strain evidence="3">CGMCC 4.7403</strain>
    </source>
</reference>
<accession>A0A918Z1D3</accession>
<dbReference type="Proteomes" id="UP000603227">
    <property type="component" value="Unassembled WGS sequence"/>
</dbReference>
<organism evidence="3 4">
    <name type="scientific">Streptomyces capitiformicae</name>
    <dbReference type="NCBI Taxonomy" id="2014920"/>
    <lineage>
        <taxon>Bacteria</taxon>
        <taxon>Bacillati</taxon>
        <taxon>Actinomycetota</taxon>
        <taxon>Actinomycetes</taxon>
        <taxon>Kitasatosporales</taxon>
        <taxon>Streptomycetaceae</taxon>
        <taxon>Streptomyces</taxon>
    </lineage>
</organism>
<proteinExistence type="predicted"/>
<feature type="domain" description="Aminoglycoside phosphotransferase" evidence="2">
    <location>
        <begin position="48"/>
        <end position="235"/>
    </location>
</feature>
<dbReference type="PANTHER" id="PTHR40086:SF1">
    <property type="entry name" value="CELL CYCLE REGULATOR CCRZ"/>
    <property type="match status" value="1"/>
</dbReference>
<comment type="caution">
    <text evidence="3">The sequence shown here is derived from an EMBL/GenBank/DDBJ whole genome shotgun (WGS) entry which is preliminary data.</text>
</comment>
<dbReference type="InterPro" id="IPR002575">
    <property type="entry name" value="Aminoglycoside_PTrfase"/>
</dbReference>
<protein>
    <recommendedName>
        <fullName evidence="2">Aminoglycoside phosphotransferase domain-containing protein</fullName>
    </recommendedName>
</protein>
<evidence type="ECO:0000256" key="1">
    <source>
        <dbReference type="SAM" id="MobiDB-lite"/>
    </source>
</evidence>
<keyword evidence="4" id="KW-1185">Reference proteome</keyword>